<feature type="domain" description="V-SNARE coiled-coil homology" evidence="2">
    <location>
        <begin position="119"/>
        <end position="195"/>
    </location>
</feature>
<comment type="caution">
    <text evidence="3">The sequence shown here is derived from an EMBL/GenBank/DDBJ whole genome shotgun (WGS) entry which is preliminary data.</text>
</comment>
<dbReference type="InterPro" id="IPR042855">
    <property type="entry name" value="V_SNARE_CC"/>
</dbReference>
<dbReference type="OrthoDB" id="1719357at2759"/>
<evidence type="ECO:0000313" key="3">
    <source>
        <dbReference type="EMBL" id="KKO76639.1"/>
    </source>
</evidence>
<reference evidence="3 4" key="1">
    <citation type="journal article" date="2015" name="Environ. Microbiol.">
        <title>Genome analyses suggest the presence of polyploidy and recent human-driven expansions in eight global populations of the honeybee pathogen Nosema ceranae.</title>
        <authorList>
            <person name="Pelin A."/>
            <person name="Selman M."/>
            <person name="Aris-Brosou S."/>
            <person name="Farinelli L."/>
            <person name="Corradi N."/>
        </authorList>
    </citation>
    <scope>NUCLEOTIDE SEQUENCE [LARGE SCALE GENOMIC DNA]</scope>
    <source>
        <strain evidence="3 4">PA08 1199</strain>
    </source>
</reference>
<feature type="transmembrane region" description="Helical" evidence="1">
    <location>
        <begin position="178"/>
        <end position="196"/>
    </location>
</feature>
<protein>
    <submittedName>
        <fullName evidence="3">Synaptobrevin-like protein</fullName>
    </submittedName>
</protein>
<gene>
    <name evidence="3" type="ORF">AAJ76_100048238</name>
</gene>
<dbReference type="EMBL" id="JPQZ01000001">
    <property type="protein sequence ID" value="KKO76639.1"/>
    <property type="molecule type" value="Genomic_DNA"/>
</dbReference>
<dbReference type="Pfam" id="PF00957">
    <property type="entry name" value="Synaptobrevin"/>
    <property type="match status" value="1"/>
</dbReference>
<dbReference type="VEuPathDB" id="MicrosporidiaDB:NCER_101965"/>
<dbReference type="AlphaFoldDB" id="A0A0F9ZHA4"/>
<keyword evidence="1" id="KW-0812">Transmembrane</keyword>
<dbReference type="SUPFAM" id="SSF58038">
    <property type="entry name" value="SNARE fusion complex"/>
    <property type="match status" value="1"/>
</dbReference>
<evidence type="ECO:0000259" key="2">
    <source>
        <dbReference type="Pfam" id="PF00957"/>
    </source>
</evidence>
<evidence type="ECO:0000313" key="4">
    <source>
        <dbReference type="Proteomes" id="UP000034350"/>
    </source>
</evidence>
<organism evidence="3 4">
    <name type="scientific">Vairimorpha ceranae</name>
    <dbReference type="NCBI Taxonomy" id="40302"/>
    <lineage>
        <taxon>Eukaryota</taxon>
        <taxon>Fungi</taxon>
        <taxon>Fungi incertae sedis</taxon>
        <taxon>Microsporidia</taxon>
        <taxon>Nosematidae</taxon>
        <taxon>Vairimorpha</taxon>
    </lineage>
</organism>
<proteinExistence type="predicted"/>
<keyword evidence="1" id="KW-1133">Transmembrane helix</keyword>
<keyword evidence="1" id="KW-0472">Membrane</keyword>
<dbReference type="VEuPathDB" id="MicrosporidiaDB:G9O61_00g001910"/>
<evidence type="ECO:0000256" key="1">
    <source>
        <dbReference type="SAM" id="Phobius"/>
    </source>
</evidence>
<accession>A0A0F9ZHA4</accession>
<dbReference type="GeneID" id="36318544"/>
<keyword evidence="4" id="KW-1185">Reference proteome</keyword>
<dbReference type="Proteomes" id="UP000034350">
    <property type="component" value="Unassembled WGS sequence"/>
</dbReference>
<sequence>MTIYYTLVRENKTKKIIGGEFSPQSETITIGKDILKEIRDISNNGNIAKIESALDQKFIFIVYLYKDVLYSVIIDQYEKDNNVINYIHSLSQKLSEKEYKSYEFDNVIKEKSNEFNKDKTLKEIDDTKNILADSLNLIIQRRENINNISKLADRLTFETKEMHSSIKNMQFNNLVKEYGVYAVIGFIIFLFLYFILH</sequence>
<name>A0A0F9ZHA4_9MICR</name>
<dbReference type="RefSeq" id="XP_024332381.1">
    <property type="nucleotide sequence ID" value="XM_024473648.1"/>
</dbReference>
<dbReference type="Gene3D" id="1.20.5.110">
    <property type="match status" value="1"/>
</dbReference>
<dbReference type="VEuPathDB" id="MicrosporidiaDB:AAJ76_100048238"/>